<dbReference type="Gene3D" id="3.20.20.70">
    <property type="entry name" value="Aldolase class I"/>
    <property type="match status" value="1"/>
</dbReference>
<evidence type="ECO:0000256" key="8">
    <source>
        <dbReference type="ARBA" id="ARBA00047326"/>
    </source>
</evidence>
<keyword evidence="4 9" id="KW-0949">S-adenosyl-L-methionine</keyword>
<dbReference type="GO" id="GO:0005737">
    <property type="term" value="C:cytoplasm"/>
    <property type="evidence" value="ECO:0007669"/>
    <property type="project" value="UniProtKB-SubCell"/>
</dbReference>
<comment type="subcellular location">
    <subcellularLocation>
        <location evidence="9">Cytoplasm</location>
    </subcellularLocation>
</comment>
<evidence type="ECO:0000256" key="2">
    <source>
        <dbReference type="ARBA" id="ARBA00022490"/>
    </source>
</evidence>
<comment type="function">
    <text evidence="9">Catalyzes the radical-mediated insertion of two sulfur atoms into the C-6 and C-8 positions of the octanoyl moiety bound to the lipoyl domains of lipoate-dependent enzymes, thereby converting the octanoylated domains into lipoylated derivatives.</text>
</comment>
<dbReference type="STRING" id="1349421.OI18_14635"/>
<feature type="domain" description="Radical SAM core" evidence="10">
    <location>
        <begin position="61"/>
        <end position="275"/>
    </location>
</feature>
<keyword evidence="1 9" id="KW-0004">4Fe-4S</keyword>
<dbReference type="HAMAP" id="MF_00206">
    <property type="entry name" value="Lipoyl_synth"/>
    <property type="match status" value="1"/>
</dbReference>
<evidence type="ECO:0000313" key="12">
    <source>
        <dbReference type="Proteomes" id="UP000031408"/>
    </source>
</evidence>
<feature type="binding site" evidence="9">
    <location>
        <position position="286"/>
    </location>
    <ligand>
        <name>[4Fe-4S] cluster</name>
        <dbReference type="ChEBI" id="CHEBI:49883"/>
        <label>1</label>
    </ligand>
</feature>
<feature type="binding site" evidence="9">
    <location>
        <position position="75"/>
    </location>
    <ligand>
        <name>[4Fe-4S] cluster</name>
        <dbReference type="ChEBI" id="CHEBI:49883"/>
        <label>2</label>
        <note>4Fe-4S-S-AdoMet</note>
    </ligand>
</feature>
<dbReference type="InterPro" id="IPR006638">
    <property type="entry name" value="Elp3/MiaA/NifB-like_rSAM"/>
</dbReference>
<keyword evidence="7 9" id="KW-0411">Iron-sulfur</keyword>
<dbReference type="OrthoDB" id="9787898at2"/>
<reference evidence="11 12" key="1">
    <citation type="submission" date="2014-11" db="EMBL/GenBank/DDBJ databases">
        <title>Genome sequence of Flavihumibacter solisilvae 3-3.</title>
        <authorList>
            <person name="Zhou G."/>
            <person name="Li M."/>
            <person name="Wang G."/>
        </authorList>
    </citation>
    <scope>NUCLEOTIDE SEQUENCE [LARGE SCALE GENOMIC DNA]</scope>
    <source>
        <strain evidence="11 12">3-3</strain>
    </source>
</reference>
<sequence length="311" mass="35006">MHELPVVSAVKESESKIKKPSWLRVKLPTGENYKHVRGLVDTHKLHTICESGNCPNMGECWGAGTATFMILGNVCTRSCGFCAVATGRPEPVDWDEPQRVAEAIYLMKVKHAVITSVDRDELKDGGSTIWHNTIKAVKLLNPDTTLETLIPDFKGYKDQIQAIIDAAPEVVSHNIETVERLTKRVRIQAKYWRSMEVLRTLKEGGMRVKSGIMLGLGEKKEEVIRTLEDLRDNGVDVVTIGQYLQPTKKHLPVDRFVHPDEFAEYREAGYNLGIDYVESGPLVRSSYHSEKHVIPGYGKAAWEQEKLNMVL</sequence>
<dbReference type="GO" id="GO:0051539">
    <property type="term" value="F:4 iron, 4 sulfur cluster binding"/>
    <property type="evidence" value="ECO:0007669"/>
    <property type="project" value="UniProtKB-UniRule"/>
</dbReference>
<dbReference type="SFLD" id="SFLDF00271">
    <property type="entry name" value="lipoyl_synthase"/>
    <property type="match status" value="1"/>
</dbReference>
<organism evidence="11 12">
    <name type="scientific">Flavihumibacter solisilvae</name>
    <dbReference type="NCBI Taxonomy" id="1349421"/>
    <lineage>
        <taxon>Bacteria</taxon>
        <taxon>Pseudomonadati</taxon>
        <taxon>Bacteroidota</taxon>
        <taxon>Chitinophagia</taxon>
        <taxon>Chitinophagales</taxon>
        <taxon>Chitinophagaceae</taxon>
        <taxon>Flavihumibacter</taxon>
    </lineage>
</organism>
<keyword evidence="2 9" id="KW-0963">Cytoplasm</keyword>
<dbReference type="AlphaFoldDB" id="A0A0C1L2K6"/>
<dbReference type="InterPro" id="IPR013785">
    <property type="entry name" value="Aldolase_TIM"/>
</dbReference>
<evidence type="ECO:0000259" key="10">
    <source>
        <dbReference type="PROSITE" id="PS51918"/>
    </source>
</evidence>
<dbReference type="Pfam" id="PF16881">
    <property type="entry name" value="LIAS_N"/>
    <property type="match status" value="1"/>
</dbReference>
<feature type="binding site" evidence="9">
    <location>
        <position position="82"/>
    </location>
    <ligand>
        <name>[4Fe-4S] cluster</name>
        <dbReference type="ChEBI" id="CHEBI:49883"/>
        <label>2</label>
        <note>4Fe-4S-S-AdoMet</note>
    </ligand>
</feature>
<dbReference type="GO" id="GO:0009249">
    <property type="term" value="P:protein lipoylation"/>
    <property type="evidence" value="ECO:0007669"/>
    <property type="project" value="UniProtKB-UniRule"/>
</dbReference>
<dbReference type="PANTHER" id="PTHR10949:SF0">
    <property type="entry name" value="LIPOYL SYNTHASE, MITOCHONDRIAL"/>
    <property type="match status" value="1"/>
</dbReference>
<comment type="similarity">
    <text evidence="9">Belongs to the radical SAM superfamily. Lipoyl synthase family.</text>
</comment>
<dbReference type="InterPro" id="IPR007197">
    <property type="entry name" value="rSAM"/>
</dbReference>
<dbReference type="PIRSF" id="PIRSF005963">
    <property type="entry name" value="Lipoyl_synth"/>
    <property type="match status" value="1"/>
</dbReference>
<dbReference type="SUPFAM" id="SSF102114">
    <property type="entry name" value="Radical SAM enzymes"/>
    <property type="match status" value="1"/>
</dbReference>
<dbReference type="NCBIfam" id="NF009544">
    <property type="entry name" value="PRK12928.1"/>
    <property type="match status" value="1"/>
</dbReference>
<dbReference type="InterPro" id="IPR003698">
    <property type="entry name" value="Lipoyl_synth"/>
</dbReference>
<dbReference type="NCBIfam" id="NF004019">
    <property type="entry name" value="PRK05481.1"/>
    <property type="match status" value="1"/>
</dbReference>
<keyword evidence="12" id="KW-1185">Reference proteome</keyword>
<keyword evidence="3 9" id="KW-0808">Transferase</keyword>
<comment type="pathway">
    <text evidence="9">Protein modification; protein lipoylation via endogenous pathway; protein N(6)-(lipoyl)lysine from octanoyl-[acyl-carrier-protein]: step 2/2.</text>
</comment>
<dbReference type="PROSITE" id="PS51918">
    <property type="entry name" value="RADICAL_SAM"/>
    <property type="match status" value="1"/>
</dbReference>
<feature type="binding site" evidence="9">
    <location>
        <position position="49"/>
    </location>
    <ligand>
        <name>[4Fe-4S] cluster</name>
        <dbReference type="ChEBI" id="CHEBI:49883"/>
        <label>1</label>
    </ligand>
</feature>
<evidence type="ECO:0000313" key="11">
    <source>
        <dbReference type="EMBL" id="KIC93831.1"/>
    </source>
</evidence>
<dbReference type="UniPathway" id="UPA00538">
    <property type="reaction ID" value="UER00593"/>
</dbReference>
<gene>
    <name evidence="9" type="primary">lipA</name>
    <name evidence="11" type="ORF">OI18_14635</name>
</gene>
<dbReference type="SFLD" id="SFLDS00029">
    <property type="entry name" value="Radical_SAM"/>
    <property type="match status" value="1"/>
</dbReference>
<dbReference type="Proteomes" id="UP000031408">
    <property type="component" value="Unassembled WGS sequence"/>
</dbReference>
<dbReference type="SMART" id="SM00729">
    <property type="entry name" value="Elp3"/>
    <property type="match status" value="1"/>
</dbReference>
<comment type="cofactor">
    <cofactor evidence="9">
        <name>[4Fe-4S] cluster</name>
        <dbReference type="ChEBI" id="CHEBI:49883"/>
    </cofactor>
    <text evidence="9">Binds 2 [4Fe-4S] clusters per subunit. One cluster is coordinated with 3 cysteines and an exchangeable S-adenosyl-L-methionine.</text>
</comment>
<dbReference type="InterPro" id="IPR058240">
    <property type="entry name" value="rSAM_sf"/>
</dbReference>
<protein>
    <recommendedName>
        <fullName evidence="9">Lipoyl synthase</fullName>
        <ecNumber evidence="9">2.8.1.8</ecNumber>
    </recommendedName>
    <alternativeName>
        <fullName evidence="9">Lip-syn</fullName>
        <shortName evidence="9">LS</shortName>
    </alternativeName>
    <alternativeName>
        <fullName evidence="9">Lipoate synthase</fullName>
    </alternativeName>
    <alternativeName>
        <fullName evidence="9">Lipoic acid synthase</fullName>
    </alternativeName>
    <alternativeName>
        <fullName evidence="9">Sulfur insertion protein LipA</fullName>
    </alternativeName>
</protein>
<comment type="catalytic activity">
    <reaction evidence="8 9">
        <text>[[Fe-S] cluster scaffold protein carrying a second [4Fe-4S](2+) cluster] + N(6)-octanoyl-L-lysyl-[protein] + 2 oxidized [2Fe-2S]-[ferredoxin] + 2 S-adenosyl-L-methionine + 4 H(+) = [[Fe-S] cluster scaffold protein] + N(6)-[(R)-dihydrolipoyl]-L-lysyl-[protein] + 4 Fe(3+) + 2 hydrogen sulfide + 2 5'-deoxyadenosine + 2 L-methionine + 2 reduced [2Fe-2S]-[ferredoxin]</text>
        <dbReference type="Rhea" id="RHEA:16585"/>
        <dbReference type="Rhea" id="RHEA-COMP:9928"/>
        <dbReference type="Rhea" id="RHEA-COMP:10000"/>
        <dbReference type="Rhea" id="RHEA-COMP:10001"/>
        <dbReference type="Rhea" id="RHEA-COMP:10475"/>
        <dbReference type="Rhea" id="RHEA-COMP:14568"/>
        <dbReference type="Rhea" id="RHEA-COMP:14569"/>
        <dbReference type="ChEBI" id="CHEBI:15378"/>
        <dbReference type="ChEBI" id="CHEBI:17319"/>
        <dbReference type="ChEBI" id="CHEBI:29034"/>
        <dbReference type="ChEBI" id="CHEBI:29919"/>
        <dbReference type="ChEBI" id="CHEBI:33722"/>
        <dbReference type="ChEBI" id="CHEBI:33737"/>
        <dbReference type="ChEBI" id="CHEBI:33738"/>
        <dbReference type="ChEBI" id="CHEBI:57844"/>
        <dbReference type="ChEBI" id="CHEBI:59789"/>
        <dbReference type="ChEBI" id="CHEBI:78809"/>
        <dbReference type="ChEBI" id="CHEBI:83100"/>
        <dbReference type="EC" id="2.8.1.8"/>
    </reaction>
</comment>
<dbReference type="SFLD" id="SFLDG01058">
    <property type="entry name" value="lipoyl_synthase_like"/>
    <property type="match status" value="1"/>
</dbReference>
<dbReference type="InterPro" id="IPR031691">
    <property type="entry name" value="LIAS_N"/>
</dbReference>
<dbReference type="GO" id="GO:0016992">
    <property type="term" value="F:lipoate synthase activity"/>
    <property type="evidence" value="ECO:0007669"/>
    <property type="project" value="UniProtKB-UniRule"/>
</dbReference>
<proteinExistence type="inferred from homology"/>
<dbReference type="NCBIfam" id="TIGR00510">
    <property type="entry name" value="lipA"/>
    <property type="match status" value="1"/>
</dbReference>
<evidence type="ECO:0000256" key="5">
    <source>
        <dbReference type="ARBA" id="ARBA00022723"/>
    </source>
</evidence>
<accession>A0A0C1L2K6</accession>
<name>A0A0C1L2K6_9BACT</name>
<evidence type="ECO:0000256" key="6">
    <source>
        <dbReference type="ARBA" id="ARBA00023004"/>
    </source>
</evidence>
<dbReference type="CDD" id="cd01335">
    <property type="entry name" value="Radical_SAM"/>
    <property type="match status" value="1"/>
</dbReference>
<keyword evidence="6 9" id="KW-0408">Iron</keyword>
<evidence type="ECO:0000256" key="7">
    <source>
        <dbReference type="ARBA" id="ARBA00023014"/>
    </source>
</evidence>
<feature type="binding site" evidence="9">
    <location>
        <position position="54"/>
    </location>
    <ligand>
        <name>[4Fe-4S] cluster</name>
        <dbReference type="ChEBI" id="CHEBI:49883"/>
        <label>1</label>
    </ligand>
</feature>
<feature type="binding site" evidence="9">
    <location>
        <position position="79"/>
    </location>
    <ligand>
        <name>[4Fe-4S] cluster</name>
        <dbReference type="ChEBI" id="CHEBI:49883"/>
        <label>2</label>
        <note>4Fe-4S-S-AdoMet</note>
    </ligand>
</feature>
<evidence type="ECO:0000256" key="4">
    <source>
        <dbReference type="ARBA" id="ARBA00022691"/>
    </source>
</evidence>
<dbReference type="EMBL" id="JSVC01000016">
    <property type="protein sequence ID" value="KIC93831.1"/>
    <property type="molecule type" value="Genomic_DNA"/>
</dbReference>
<evidence type="ECO:0000256" key="9">
    <source>
        <dbReference type="HAMAP-Rule" id="MF_00206"/>
    </source>
</evidence>
<comment type="caution">
    <text evidence="11">The sequence shown here is derived from an EMBL/GenBank/DDBJ whole genome shotgun (WGS) entry which is preliminary data.</text>
</comment>
<evidence type="ECO:0000256" key="1">
    <source>
        <dbReference type="ARBA" id="ARBA00022485"/>
    </source>
</evidence>
<dbReference type="RefSeq" id="WP_039141075.1">
    <property type="nucleotide sequence ID" value="NZ_JSVC01000016.1"/>
</dbReference>
<dbReference type="GO" id="GO:0046872">
    <property type="term" value="F:metal ion binding"/>
    <property type="evidence" value="ECO:0007669"/>
    <property type="project" value="UniProtKB-KW"/>
</dbReference>
<feature type="binding site" evidence="9">
    <location>
        <position position="60"/>
    </location>
    <ligand>
        <name>[4Fe-4S] cluster</name>
        <dbReference type="ChEBI" id="CHEBI:49883"/>
        <label>1</label>
    </ligand>
</feature>
<dbReference type="PANTHER" id="PTHR10949">
    <property type="entry name" value="LIPOYL SYNTHASE"/>
    <property type="match status" value="1"/>
</dbReference>
<keyword evidence="5 9" id="KW-0479">Metal-binding</keyword>
<dbReference type="Pfam" id="PF04055">
    <property type="entry name" value="Radical_SAM"/>
    <property type="match status" value="1"/>
</dbReference>
<evidence type="ECO:0000256" key="3">
    <source>
        <dbReference type="ARBA" id="ARBA00022679"/>
    </source>
</evidence>
<dbReference type="EC" id="2.8.1.8" evidence="9"/>
<dbReference type="FunFam" id="3.20.20.70:FF:000040">
    <property type="entry name" value="Lipoyl synthase"/>
    <property type="match status" value="1"/>
</dbReference>